<dbReference type="RefSeq" id="WP_344128509.1">
    <property type="nucleotide sequence ID" value="NZ_BAAARA010000004.1"/>
</dbReference>
<evidence type="ECO:0000313" key="2">
    <source>
        <dbReference type="EMBL" id="GAA2341086.1"/>
    </source>
</evidence>
<evidence type="ECO:0000313" key="3">
    <source>
        <dbReference type="Proteomes" id="UP001501218"/>
    </source>
</evidence>
<feature type="region of interest" description="Disordered" evidence="1">
    <location>
        <begin position="39"/>
        <end position="59"/>
    </location>
</feature>
<comment type="caution">
    <text evidence="2">The sequence shown here is derived from an EMBL/GenBank/DDBJ whole genome shotgun (WGS) entry which is preliminary data.</text>
</comment>
<protein>
    <submittedName>
        <fullName evidence="2">Asp23/Gls24 family envelope stress response protein</fullName>
    </submittedName>
</protein>
<evidence type="ECO:0000256" key="1">
    <source>
        <dbReference type="SAM" id="MobiDB-lite"/>
    </source>
</evidence>
<dbReference type="Proteomes" id="UP001501218">
    <property type="component" value="Unassembled WGS sequence"/>
</dbReference>
<name>A0ABN3FZP7_9PSEU</name>
<accession>A0ABN3FZP7</accession>
<gene>
    <name evidence="2" type="ORF">GCM10009854_16920</name>
</gene>
<organism evidence="2 3">
    <name type="scientific">Saccharopolyspora halophila</name>
    <dbReference type="NCBI Taxonomy" id="405551"/>
    <lineage>
        <taxon>Bacteria</taxon>
        <taxon>Bacillati</taxon>
        <taxon>Actinomycetota</taxon>
        <taxon>Actinomycetes</taxon>
        <taxon>Pseudonocardiales</taxon>
        <taxon>Pseudonocardiaceae</taxon>
        <taxon>Saccharopolyspora</taxon>
    </lineage>
</organism>
<sequence length="120" mass="12647">MTSTAEAPARAAGLAEPDERGRLHINRVVLRKIAEHAADVDASSAREGKKHTAGAEISGPDDGLRVRLSVALRYPASVREAVSSIRTRVNQDLAGFGCKVRSIDVTVTALIPAAGPPRVE</sequence>
<proteinExistence type="predicted"/>
<keyword evidence="3" id="KW-1185">Reference proteome</keyword>
<reference evidence="2 3" key="1">
    <citation type="journal article" date="2019" name="Int. J. Syst. Evol. Microbiol.">
        <title>The Global Catalogue of Microorganisms (GCM) 10K type strain sequencing project: providing services to taxonomists for standard genome sequencing and annotation.</title>
        <authorList>
            <consortium name="The Broad Institute Genomics Platform"/>
            <consortium name="The Broad Institute Genome Sequencing Center for Infectious Disease"/>
            <person name="Wu L."/>
            <person name="Ma J."/>
        </authorList>
    </citation>
    <scope>NUCLEOTIDE SEQUENCE [LARGE SCALE GENOMIC DNA]</scope>
    <source>
        <strain evidence="2 3">JCM 16221</strain>
    </source>
</reference>
<dbReference type="EMBL" id="BAAARA010000004">
    <property type="protein sequence ID" value="GAA2341086.1"/>
    <property type="molecule type" value="Genomic_DNA"/>
</dbReference>